<dbReference type="InterPro" id="IPR054300">
    <property type="entry name" value="OB_DPOA2"/>
</dbReference>
<keyword evidence="10" id="KW-1185">Reference proteome</keyword>
<evidence type="ECO:0000256" key="6">
    <source>
        <dbReference type="PIRNR" id="PIRNR018300"/>
    </source>
</evidence>
<dbReference type="Proteomes" id="UP000054270">
    <property type="component" value="Unassembled WGS sequence"/>
</dbReference>
<dbReference type="PANTHER" id="PTHR23061:SF12">
    <property type="entry name" value="DNA POLYMERASE ALPHA SUBUNIT B"/>
    <property type="match status" value="1"/>
</dbReference>
<name>A0A0D2MCJ1_HYPSF</name>
<dbReference type="OMA" id="PFLDIEH"/>
<dbReference type="Gene3D" id="3.60.21.60">
    <property type="match status" value="2"/>
</dbReference>
<evidence type="ECO:0000313" key="10">
    <source>
        <dbReference type="Proteomes" id="UP000054270"/>
    </source>
</evidence>
<evidence type="ECO:0000259" key="7">
    <source>
        <dbReference type="Pfam" id="PF04042"/>
    </source>
</evidence>
<dbReference type="STRING" id="945553.A0A0D2MCJ1"/>
<evidence type="ECO:0000259" key="8">
    <source>
        <dbReference type="Pfam" id="PF22062"/>
    </source>
</evidence>
<dbReference type="AlphaFoldDB" id="A0A0D2MCJ1"/>
<sequence>MDSLLHSEVIRVFRDAGSVLDDKLVSECVSICQMYVIQPDDLRFKLEAFNYKATATLSEIMPITMDTLSAFKTQMQQSLSKANSSKAQPKSRNLVAASVNRSRIPAHMVPPNRSNPSVQTNGPVKQEQFLATSIASSSIISKTSNVMFAGPSMSPEAVKKRAYRYMYEKISERSESLDQIIDDFADLIRGHYDISELSDPSASTDEEVTIVGRITHDAESAAMSKLAEGAICIESSRMLSSGARIPLILDAAIKVRSSVRGVGGIGLYPGVIVALKGRNGGGGYFLATEILAIPPLKPSPAANGIINPKQDPIGSANAATMLVACGPFTADTDTSYKPWRALLQHIKVQKPDVLLLVGPFVDAAHPKIKAGDLDVSPANLFRAHFIDPLRAFLTASPNSIVLIVPSVRDLTSNHAAFPQPEFDADLFNFNPRIHLLPNPARFAINEIAFGVTSVDTLFHLRKEEYFKRGTEYSPLPAAVNDLPNDAMANLCRHLLLQRSFYPIFPPPADVSSEVNLDMSHFDDVRMVDEGDLDYAPDVLILPSRLKQFAKIVHSTTALNPSFLSKGTYGTINLAPASVGAPKDRLKVEITRLTAPASVVAAGDKPAATAAS</sequence>
<keyword evidence="4 6" id="KW-0235">DNA replication</keyword>
<evidence type="ECO:0000256" key="5">
    <source>
        <dbReference type="ARBA" id="ARBA00023242"/>
    </source>
</evidence>
<dbReference type="PIRSF" id="PIRSF018300">
    <property type="entry name" value="DNA_pol_alph_2"/>
    <property type="match status" value="1"/>
</dbReference>
<dbReference type="Pfam" id="PF04042">
    <property type="entry name" value="DNA_pol_E_B"/>
    <property type="match status" value="1"/>
</dbReference>
<reference evidence="10" key="1">
    <citation type="submission" date="2014-04" db="EMBL/GenBank/DDBJ databases">
        <title>Evolutionary Origins and Diversification of the Mycorrhizal Mutualists.</title>
        <authorList>
            <consortium name="DOE Joint Genome Institute"/>
            <consortium name="Mycorrhizal Genomics Consortium"/>
            <person name="Kohler A."/>
            <person name="Kuo A."/>
            <person name="Nagy L.G."/>
            <person name="Floudas D."/>
            <person name="Copeland A."/>
            <person name="Barry K.W."/>
            <person name="Cichocki N."/>
            <person name="Veneault-Fourrey C."/>
            <person name="LaButti K."/>
            <person name="Lindquist E.A."/>
            <person name="Lipzen A."/>
            <person name="Lundell T."/>
            <person name="Morin E."/>
            <person name="Murat C."/>
            <person name="Riley R."/>
            <person name="Ohm R."/>
            <person name="Sun H."/>
            <person name="Tunlid A."/>
            <person name="Henrissat B."/>
            <person name="Grigoriev I.V."/>
            <person name="Hibbett D.S."/>
            <person name="Martin F."/>
        </authorList>
    </citation>
    <scope>NUCLEOTIDE SEQUENCE [LARGE SCALE GENOMIC DNA]</scope>
    <source>
        <strain evidence="10">FD-334 SS-4</strain>
    </source>
</reference>
<dbReference type="OrthoDB" id="336885at2759"/>
<dbReference type="InterPro" id="IPR007185">
    <property type="entry name" value="DNA_pol_a/d/e_bsu"/>
</dbReference>
<dbReference type="Pfam" id="PF22062">
    <property type="entry name" value="OB_DPOA2"/>
    <property type="match status" value="1"/>
</dbReference>
<dbReference type="GO" id="GO:0003677">
    <property type="term" value="F:DNA binding"/>
    <property type="evidence" value="ECO:0007669"/>
    <property type="project" value="InterPro"/>
</dbReference>
<feature type="domain" description="DNA polymerase alpha subunit B OB" evidence="8">
    <location>
        <begin position="174"/>
        <end position="291"/>
    </location>
</feature>
<keyword evidence="5 6" id="KW-0539">Nucleus</keyword>
<evidence type="ECO:0000313" key="9">
    <source>
        <dbReference type="EMBL" id="KJA21148.1"/>
    </source>
</evidence>
<organism evidence="9 10">
    <name type="scientific">Hypholoma sublateritium (strain FD-334 SS-4)</name>
    <dbReference type="NCBI Taxonomy" id="945553"/>
    <lineage>
        <taxon>Eukaryota</taxon>
        <taxon>Fungi</taxon>
        <taxon>Dikarya</taxon>
        <taxon>Basidiomycota</taxon>
        <taxon>Agaricomycotina</taxon>
        <taxon>Agaricomycetes</taxon>
        <taxon>Agaricomycetidae</taxon>
        <taxon>Agaricales</taxon>
        <taxon>Agaricineae</taxon>
        <taxon>Strophariaceae</taxon>
        <taxon>Hypholoma</taxon>
    </lineage>
</organism>
<gene>
    <name evidence="9" type="ORF">HYPSUDRAFT_165905</name>
</gene>
<comment type="subcellular location">
    <subcellularLocation>
        <location evidence="1 6">Nucleus</location>
    </subcellularLocation>
</comment>
<evidence type="ECO:0000256" key="2">
    <source>
        <dbReference type="ARBA" id="ARBA00007299"/>
    </source>
</evidence>
<accession>A0A0D2MCJ1</accession>
<evidence type="ECO:0000256" key="1">
    <source>
        <dbReference type="ARBA" id="ARBA00004123"/>
    </source>
</evidence>
<comment type="similarity">
    <text evidence="2 6">Belongs to the DNA polymerase alpha subunit B family.</text>
</comment>
<dbReference type="InterPro" id="IPR016722">
    <property type="entry name" value="DNA_pol_alpha_bsu"/>
</dbReference>
<dbReference type="GO" id="GO:0005658">
    <property type="term" value="C:alpha DNA polymerase:primase complex"/>
    <property type="evidence" value="ECO:0007669"/>
    <property type="project" value="TreeGrafter"/>
</dbReference>
<dbReference type="PANTHER" id="PTHR23061">
    <property type="entry name" value="DNA POLYMERASE 2 ALPHA 70 KDA SUBUNIT"/>
    <property type="match status" value="1"/>
</dbReference>
<protein>
    <recommendedName>
        <fullName evidence="3 6">DNA polymerase alpha subunit B</fullName>
    </recommendedName>
</protein>
<proteinExistence type="inferred from homology"/>
<evidence type="ECO:0000256" key="3">
    <source>
        <dbReference type="ARBA" id="ARBA00018596"/>
    </source>
</evidence>
<feature type="domain" description="DNA polymerase alpha/delta/epsilon subunit B" evidence="7">
    <location>
        <begin position="322"/>
        <end position="550"/>
    </location>
</feature>
<comment type="function">
    <text evidence="6">Accessory subunit of the DNA polymerase alpha complex (also known as the alpha DNA polymerase-primase complex) which plays an essential role in the initiation of DNA synthesis.</text>
</comment>
<dbReference type="GO" id="GO:0006270">
    <property type="term" value="P:DNA replication initiation"/>
    <property type="evidence" value="ECO:0007669"/>
    <property type="project" value="TreeGrafter"/>
</dbReference>
<evidence type="ECO:0000256" key="4">
    <source>
        <dbReference type="ARBA" id="ARBA00022705"/>
    </source>
</evidence>
<dbReference type="EMBL" id="KN817560">
    <property type="protein sequence ID" value="KJA21148.1"/>
    <property type="molecule type" value="Genomic_DNA"/>
</dbReference>